<dbReference type="InterPro" id="IPR036640">
    <property type="entry name" value="ABC1_TM_sf"/>
</dbReference>
<accession>A0ABP0RB86</accession>
<feature type="non-terminal residue" evidence="5">
    <location>
        <position position="163"/>
    </location>
</feature>
<evidence type="ECO:0000256" key="4">
    <source>
        <dbReference type="SAM" id="MobiDB-lite"/>
    </source>
</evidence>
<feature type="compositionally biased region" description="Low complexity" evidence="4">
    <location>
        <begin position="18"/>
        <end position="27"/>
    </location>
</feature>
<feature type="region of interest" description="Disordered" evidence="4">
    <location>
        <begin position="1"/>
        <end position="27"/>
    </location>
</feature>
<evidence type="ECO:0000256" key="2">
    <source>
        <dbReference type="ARBA" id="ARBA00022989"/>
    </source>
</evidence>
<proteinExistence type="predicted"/>
<dbReference type="Gene3D" id="1.20.1560.10">
    <property type="entry name" value="ABC transporter type 1, transmembrane domain"/>
    <property type="match status" value="1"/>
</dbReference>
<evidence type="ECO:0000256" key="3">
    <source>
        <dbReference type="ARBA" id="ARBA00023136"/>
    </source>
</evidence>
<reference evidence="5 6" key="1">
    <citation type="submission" date="2024-02" db="EMBL/GenBank/DDBJ databases">
        <authorList>
            <person name="Chen Y."/>
            <person name="Shah S."/>
            <person name="Dougan E. K."/>
            <person name="Thang M."/>
            <person name="Chan C."/>
        </authorList>
    </citation>
    <scope>NUCLEOTIDE SEQUENCE [LARGE SCALE GENOMIC DNA]</scope>
</reference>
<organism evidence="5 6">
    <name type="scientific">Durusdinium trenchii</name>
    <dbReference type="NCBI Taxonomy" id="1381693"/>
    <lineage>
        <taxon>Eukaryota</taxon>
        <taxon>Sar</taxon>
        <taxon>Alveolata</taxon>
        <taxon>Dinophyceae</taxon>
        <taxon>Suessiales</taxon>
        <taxon>Symbiodiniaceae</taxon>
        <taxon>Durusdinium</taxon>
    </lineage>
</organism>
<dbReference type="EMBL" id="CAXAMN010025742">
    <property type="protein sequence ID" value="CAK9097509.1"/>
    <property type="molecule type" value="Genomic_DNA"/>
</dbReference>
<gene>
    <name evidence="5" type="ORF">CCMP2556_LOCUS46275</name>
</gene>
<evidence type="ECO:0000313" key="6">
    <source>
        <dbReference type="Proteomes" id="UP001642484"/>
    </source>
</evidence>
<keyword evidence="3" id="KW-0472">Membrane</keyword>
<keyword evidence="1" id="KW-0812">Transmembrane</keyword>
<evidence type="ECO:0000313" key="5">
    <source>
        <dbReference type="EMBL" id="CAK9097509.1"/>
    </source>
</evidence>
<keyword evidence="2" id="KW-1133">Transmembrane helix</keyword>
<sequence>SPAHPAAQLAPTLIRRGSPLSSNSGSVSRQFKRSSLIRPKVVFSRMPEGNEIQQHELPHVPSNDGDDEIMPVVLNSQKEDKLQASGEKRTMASFCKLFSMMDAVDALVLLIGVIGAVGNGISQPLMCIVFGDLIDGMGMSTPGDFSGLTAEQTAALMDQAMSG</sequence>
<name>A0ABP0RB86_9DINO</name>
<feature type="non-terminal residue" evidence="5">
    <location>
        <position position="1"/>
    </location>
</feature>
<dbReference type="Proteomes" id="UP001642484">
    <property type="component" value="Unassembled WGS sequence"/>
</dbReference>
<protein>
    <recommendedName>
        <fullName evidence="7">ABC transmembrane type-1 domain-containing protein</fullName>
    </recommendedName>
</protein>
<comment type="caution">
    <text evidence="5">The sequence shown here is derived from an EMBL/GenBank/DDBJ whole genome shotgun (WGS) entry which is preliminary data.</text>
</comment>
<evidence type="ECO:0008006" key="7">
    <source>
        <dbReference type="Google" id="ProtNLM"/>
    </source>
</evidence>
<evidence type="ECO:0000256" key="1">
    <source>
        <dbReference type="ARBA" id="ARBA00022692"/>
    </source>
</evidence>
<keyword evidence="6" id="KW-1185">Reference proteome</keyword>